<dbReference type="OrthoDB" id="10257471at2759"/>
<dbReference type="GeneID" id="7832761"/>
<dbReference type="STRING" id="312017.Q22BQ0"/>
<reference evidence="2" key="1">
    <citation type="journal article" date="2006" name="PLoS Biol.">
        <title>Macronuclear genome sequence of the ciliate Tetrahymena thermophila, a model eukaryote.</title>
        <authorList>
            <person name="Eisen J.A."/>
            <person name="Coyne R.S."/>
            <person name="Wu M."/>
            <person name="Wu D."/>
            <person name="Thiagarajan M."/>
            <person name="Wortman J.R."/>
            <person name="Badger J.H."/>
            <person name="Ren Q."/>
            <person name="Amedeo P."/>
            <person name="Jones K.M."/>
            <person name="Tallon L.J."/>
            <person name="Delcher A.L."/>
            <person name="Salzberg S.L."/>
            <person name="Silva J.C."/>
            <person name="Haas B.J."/>
            <person name="Majoros W.H."/>
            <person name="Farzad M."/>
            <person name="Carlton J.M."/>
            <person name="Smith R.K. Jr."/>
            <person name="Garg J."/>
            <person name="Pearlman R.E."/>
            <person name="Karrer K.M."/>
            <person name="Sun L."/>
            <person name="Manning G."/>
            <person name="Elde N.C."/>
            <person name="Turkewitz A.P."/>
            <person name="Asai D.J."/>
            <person name="Wilkes D.E."/>
            <person name="Wang Y."/>
            <person name="Cai H."/>
            <person name="Collins K."/>
            <person name="Stewart B.A."/>
            <person name="Lee S.R."/>
            <person name="Wilamowska K."/>
            <person name="Weinberg Z."/>
            <person name="Ruzzo W.L."/>
            <person name="Wloga D."/>
            <person name="Gaertig J."/>
            <person name="Frankel J."/>
            <person name="Tsao C.-C."/>
            <person name="Gorovsky M.A."/>
            <person name="Keeling P.J."/>
            <person name="Waller R.F."/>
            <person name="Patron N.J."/>
            <person name="Cherry J.M."/>
            <person name="Stover N.A."/>
            <person name="Krieger C.J."/>
            <person name="del Toro C."/>
            <person name="Ryder H.F."/>
            <person name="Williamson S.C."/>
            <person name="Barbeau R.A."/>
            <person name="Hamilton E.P."/>
            <person name="Orias E."/>
        </authorList>
    </citation>
    <scope>NUCLEOTIDE SEQUENCE [LARGE SCALE GENOMIC DNA]</scope>
    <source>
        <strain evidence="2">SB210</strain>
    </source>
</reference>
<dbReference type="HOGENOM" id="CLU_704934_0_0_1"/>
<gene>
    <name evidence="1" type="ORF">TTHERM_01085700</name>
</gene>
<keyword evidence="2" id="KW-1185">Reference proteome</keyword>
<protein>
    <recommendedName>
        <fullName evidence="3">Kinase domain protein</fullName>
    </recommendedName>
</protein>
<dbReference type="InterPro" id="IPR006553">
    <property type="entry name" value="Leu-rich_rpt_Cys-con_subtyp"/>
</dbReference>
<organism evidence="1 2">
    <name type="scientific">Tetrahymena thermophila (strain SB210)</name>
    <dbReference type="NCBI Taxonomy" id="312017"/>
    <lineage>
        <taxon>Eukaryota</taxon>
        <taxon>Sar</taxon>
        <taxon>Alveolata</taxon>
        <taxon>Ciliophora</taxon>
        <taxon>Intramacronucleata</taxon>
        <taxon>Oligohymenophorea</taxon>
        <taxon>Hymenostomatida</taxon>
        <taxon>Tetrahymenina</taxon>
        <taxon>Tetrahymenidae</taxon>
        <taxon>Tetrahymena</taxon>
    </lineage>
</organism>
<sequence length="383" mass="44315">MSIEISFDLDFSQEQIENKLVQNASSTKELSLQYFTIYDISKVLFENKDKFHNLEILKINSCIFEGQILQFLKFQSQLIQIQLEGCWKISSQALLEYVQVANFSNLRSLNLSNTLINDNFIQILSTKENQLEELNISFCNLLSDKGLMVLLSSKQLNKVKTLYLKCLRLTDLTISALIESQNFASTLTKLSIYKCFGCSSESIVHLFQSPVSDKLQYFDASSSLFDDDCIRAIVDKDLKDLKTLKFYECNKVSSEGVKYLFESQIIQRLEVLDISWIYFENNVLEILQNKDLKLKELCFPMVPSIQNETLLKFIQESKLLNTVEVLDLSYNQVDDQIINYILQQKKNGKNIPLRDLQVYGCDKILNKKQLQKDSSVFDLVIYV</sequence>
<evidence type="ECO:0008006" key="3">
    <source>
        <dbReference type="Google" id="ProtNLM"/>
    </source>
</evidence>
<dbReference type="InParanoid" id="Q22BQ0"/>
<dbReference type="PANTHER" id="PTHR13318">
    <property type="entry name" value="PARTNER OF PAIRED, ISOFORM B-RELATED"/>
    <property type="match status" value="1"/>
</dbReference>
<dbReference type="Gene3D" id="3.80.10.10">
    <property type="entry name" value="Ribonuclease Inhibitor"/>
    <property type="match status" value="2"/>
</dbReference>
<proteinExistence type="predicted"/>
<dbReference type="SUPFAM" id="SSF52047">
    <property type="entry name" value="RNI-like"/>
    <property type="match status" value="1"/>
</dbReference>
<dbReference type="RefSeq" id="XP_001030402.2">
    <property type="nucleotide sequence ID" value="XM_001030402.2"/>
</dbReference>
<accession>Q22BQ0</accession>
<dbReference type="Proteomes" id="UP000009168">
    <property type="component" value="Unassembled WGS sequence"/>
</dbReference>
<dbReference type="GO" id="GO:0031146">
    <property type="term" value="P:SCF-dependent proteasomal ubiquitin-dependent protein catabolic process"/>
    <property type="evidence" value="ECO:0007669"/>
    <property type="project" value="TreeGrafter"/>
</dbReference>
<dbReference type="EMBL" id="GG662500">
    <property type="protein sequence ID" value="EAR82739.2"/>
    <property type="molecule type" value="Genomic_DNA"/>
</dbReference>
<dbReference type="SMART" id="SM00367">
    <property type="entry name" value="LRR_CC"/>
    <property type="match status" value="4"/>
</dbReference>
<name>Q22BQ0_TETTS</name>
<dbReference type="AlphaFoldDB" id="Q22BQ0"/>
<evidence type="ECO:0000313" key="1">
    <source>
        <dbReference type="EMBL" id="EAR82739.2"/>
    </source>
</evidence>
<dbReference type="KEGG" id="tet:TTHERM_01085700"/>
<dbReference type="GO" id="GO:0019005">
    <property type="term" value="C:SCF ubiquitin ligase complex"/>
    <property type="evidence" value="ECO:0007669"/>
    <property type="project" value="TreeGrafter"/>
</dbReference>
<evidence type="ECO:0000313" key="2">
    <source>
        <dbReference type="Proteomes" id="UP000009168"/>
    </source>
</evidence>
<dbReference type="InterPro" id="IPR032675">
    <property type="entry name" value="LRR_dom_sf"/>
</dbReference>